<evidence type="ECO:0000256" key="2">
    <source>
        <dbReference type="ARBA" id="ARBA00023002"/>
    </source>
</evidence>
<dbReference type="PANTHER" id="PTHR31356:SF61">
    <property type="entry name" value="L-ASCORBATE PEROXIDASE 3, PEROXISOMAL-RELATED"/>
    <property type="match status" value="1"/>
</dbReference>
<evidence type="ECO:0008006" key="6">
    <source>
        <dbReference type="Google" id="ProtNLM"/>
    </source>
</evidence>
<evidence type="ECO:0000256" key="3">
    <source>
        <dbReference type="SAM" id="SignalP"/>
    </source>
</evidence>
<dbReference type="PANTHER" id="PTHR31356">
    <property type="entry name" value="THYLAKOID LUMENAL 29 KDA PROTEIN, CHLOROPLASTIC-RELATED"/>
    <property type="match status" value="1"/>
</dbReference>
<dbReference type="GO" id="GO:0009507">
    <property type="term" value="C:chloroplast"/>
    <property type="evidence" value="ECO:0007669"/>
    <property type="project" value="TreeGrafter"/>
</dbReference>
<dbReference type="PROSITE" id="PS51257">
    <property type="entry name" value="PROKAR_LIPOPROTEIN"/>
    <property type="match status" value="1"/>
</dbReference>
<keyword evidence="2" id="KW-0560">Oxidoreductase</keyword>
<evidence type="ECO:0000313" key="4">
    <source>
        <dbReference type="EMBL" id="OEL17979.1"/>
    </source>
</evidence>
<dbReference type="GO" id="GO:0004601">
    <property type="term" value="F:peroxidase activity"/>
    <property type="evidence" value="ECO:0007669"/>
    <property type="project" value="InterPro"/>
</dbReference>
<dbReference type="SUPFAM" id="SSF48113">
    <property type="entry name" value="Heme-dependent peroxidases"/>
    <property type="match status" value="1"/>
</dbReference>
<dbReference type="GO" id="GO:0000302">
    <property type="term" value="P:response to reactive oxygen species"/>
    <property type="evidence" value="ECO:0007669"/>
    <property type="project" value="TreeGrafter"/>
</dbReference>
<dbReference type="Proteomes" id="UP000095767">
    <property type="component" value="Unassembled WGS sequence"/>
</dbReference>
<accession>A0A1E5UYL2</accession>
<dbReference type="STRING" id="888268.A0A1E5UYL2"/>
<name>A0A1E5UYL2_9POAL</name>
<keyword evidence="3" id="KW-0732">Signal</keyword>
<evidence type="ECO:0000256" key="1">
    <source>
        <dbReference type="ARBA" id="ARBA00022837"/>
    </source>
</evidence>
<dbReference type="AlphaFoldDB" id="A0A1E5UYL2"/>
<dbReference type="GO" id="GO:0042744">
    <property type="term" value="P:hydrogen peroxide catabolic process"/>
    <property type="evidence" value="ECO:0007669"/>
    <property type="project" value="TreeGrafter"/>
</dbReference>
<comment type="caution">
    <text evidence="4">The sequence shown here is derived from an EMBL/GenBank/DDBJ whole genome shotgun (WGS) entry which is preliminary data.</text>
</comment>
<organism evidence="4 5">
    <name type="scientific">Dichanthelium oligosanthes</name>
    <dbReference type="NCBI Taxonomy" id="888268"/>
    <lineage>
        <taxon>Eukaryota</taxon>
        <taxon>Viridiplantae</taxon>
        <taxon>Streptophyta</taxon>
        <taxon>Embryophyta</taxon>
        <taxon>Tracheophyta</taxon>
        <taxon>Spermatophyta</taxon>
        <taxon>Magnoliopsida</taxon>
        <taxon>Liliopsida</taxon>
        <taxon>Poales</taxon>
        <taxon>Poaceae</taxon>
        <taxon>PACMAD clade</taxon>
        <taxon>Panicoideae</taxon>
        <taxon>Panicodae</taxon>
        <taxon>Paniceae</taxon>
        <taxon>Dichantheliinae</taxon>
        <taxon>Dichanthelium</taxon>
    </lineage>
</organism>
<dbReference type="InterPro" id="IPR010255">
    <property type="entry name" value="Haem_peroxidase_sf"/>
</dbReference>
<feature type="signal peptide" evidence="3">
    <location>
        <begin position="1"/>
        <end position="22"/>
    </location>
</feature>
<dbReference type="Gene3D" id="1.10.520.10">
    <property type="match status" value="1"/>
</dbReference>
<feature type="chain" id="PRO_5009187529" description="Plant heme peroxidase family profile domain-containing protein" evidence="3">
    <location>
        <begin position="23"/>
        <end position="185"/>
    </location>
</feature>
<dbReference type="InterPro" id="IPR044831">
    <property type="entry name" value="Ccp1-like"/>
</dbReference>
<sequence length="185" mass="20567">MLRLAYVVISLFGSCNVLHVWSSLLTFSCQTSSGDRSRRWHDAGTYDNAKIKTGGLDGANAGIKIAIDHLDPIKQKHPKITYADLYQIFIFLALGIGDKVLHTSDTSSTGWACLTKTLWRFLEAIRCELLKGDSEGLLKLPADKALVEDPEFRPYVEKYAKVHTIEFPSYIHASAALETEVVVLP</sequence>
<proteinExistence type="predicted"/>
<dbReference type="OrthoDB" id="2859658at2759"/>
<reference evidence="4 5" key="1">
    <citation type="submission" date="2016-09" db="EMBL/GenBank/DDBJ databases">
        <title>The draft genome of Dichanthelium oligosanthes: A C3 panicoid grass species.</title>
        <authorList>
            <person name="Studer A.J."/>
            <person name="Schnable J.C."/>
            <person name="Brutnell T.P."/>
        </authorList>
    </citation>
    <scope>NUCLEOTIDE SEQUENCE [LARGE SCALE GENOMIC DNA]</scope>
    <source>
        <strain evidence="5">cv. Kellogg 1175</strain>
        <tissue evidence="4">Leaf</tissue>
    </source>
</reference>
<dbReference type="EMBL" id="LWDX02058154">
    <property type="protein sequence ID" value="OEL17979.1"/>
    <property type="molecule type" value="Genomic_DNA"/>
</dbReference>
<gene>
    <name evidence="4" type="ORF">BAE44_0021002</name>
</gene>
<protein>
    <recommendedName>
        <fullName evidence="6">Plant heme peroxidase family profile domain-containing protein</fullName>
    </recommendedName>
</protein>
<dbReference type="GO" id="GO:0034599">
    <property type="term" value="P:cellular response to oxidative stress"/>
    <property type="evidence" value="ECO:0007669"/>
    <property type="project" value="InterPro"/>
</dbReference>
<dbReference type="GO" id="GO:0020037">
    <property type="term" value="F:heme binding"/>
    <property type="evidence" value="ECO:0007669"/>
    <property type="project" value="InterPro"/>
</dbReference>
<evidence type="ECO:0000313" key="5">
    <source>
        <dbReference type="Proteomes" id="UP000095767"/>
    </source>
</evidence>
<keyword evidence="5" id="KW-1185">Reference proteome</keyword>
<keyword evidence="1" id="KW-0106">Calcium</keyword>